<dbReference type="SUPFAM" id="SSF103657">
    <property type="entry name" value="BAR/IMD domain-like"/>
    <property type="match status" value="1"/>
</dbReference>
<dbReference type="VEuPathDB" id="FungiDB:SPPG_06380"/>
<dbReference type="OrthoDB" id="2126778at2759"/>
<evidence type="ECO:0000313" key="3">
    <source>
        <dbReference type="EMBL" id="KNC98702.1"/>
    </source>
</evidence>
<dbReference type="InParanoid" id="A0A0L0HBY7"/>
<dbReference type="RefSeq" id="XP_016606742.1">
    <property type="nucleotide sequence ID" value="XM_016754593.1"/>
</dbReference>
<organism evidence="3 4">
    <name type="scientific">Spizellomyces punctatus (strain DAOM BR117)</name>
    <dbReference type="NCBI Taxonomy" id="645134"/>
    <lineage>
        <taxon>Eukaryota</taxon>
        <taxon>Fungi</taxon>
        <taxon>Fungi incertae sedis</taxon>
        <taxon>Chytridiomycota</taxon>
        <taxon>Chytridiomycota incertae sedis</taxon>
        <taxon>Chytridiomycetes</taxon>
        <taxon>Spizellomycetales</taxon>
        <taxon>Spizellomycetaceae</taxon>
        <taxon>Spizellomyces</taxon>
    </lineage>
</organism>
<feature type="compositionally biased region" description="Low complexity" evidence="1">
    <location>
        <begin position="82"/>
        <end position="98"/>
    </location>
</feature>
<dbReference type="Gene3D" id="1.20.1270.60">
    <property type="entry name" value="Arfaptin homology (AH) domain/BAR domain"/>
    <property type="match status" value="1"/>
</dbReference>
<feature type="region of interest" description="Disordered" evidence="1">
    <location>
        <begin position="138"/>
        <end position="160"/>
    </location>
</feature>
<protein>
    <recommendedName>
        <fullName evidence="2">AH domain-containing protein</fullName>
    </recommendedName>
</protein>
<dbReference type="GeneID" id="27689690"/>
<evidence type="ECO:0000313" key="4">
    <source>
        <dbReference type="Proteomes" id="UP000053201"/>
    </source>
</evidence>
<dbReference type="AlphaFoldDB" id="A0A0L0HBY7"/>
<dbReference type="InterPro" id="IPR010504">
    <property type="entry name" value="AH_dom"/>
</dbReference>
<dbReference type="EMBL" id="KQ257460">
    <property type="protein sequence ID" value="KNC98702.1"/>
    <property type="molecule type" value="Genomic_DNA"/>
</dbReference>
<dbReference type="STRING" id="645134.A0A0L0HBY7"/>
<dbReference type="Pfam" id="PF06456">
    <property type="entry name" value="Arfaptin"/>
    <property type="match status" value="1"/>
</dbReference>
<keyword evidence="4" id="KW-1185">Reference proteome</keyword>
<dbReference type="GO" id="GO:0005737">
    <property type="term" value="C:cytoplasm"/>
    <property type="evidence" value="ECO:0007669"/>
    <property type="project" value="UniProtKB-ARBA"/>
</dbReference>
<dbReference type="Proteomes" id="UP000053201">
    <property type="component" value="Unassembled WGS sequence"/>
</dbReference>
<accession>A0A0L0HBY7</accession>
<feature type="region of interest" description="Disordered" evidence="1">
    <location>
        <begin position="408"/>
        <end position="430"/>
    </location>
</feature>
<sequence length="518" mass="57867">MTGDVADAAVARDETTEVEKETLNGLVNGDDHNEENESAVEEKGVENAQVNGKHEEEENVAEVEEEQEDEEASTLGSGAVKTTDTVTDPDPQPVVDQAPTPPPTVSRTPSPEPEPEVLPVLATGLPIRFQSLQNVPHLRRSPSAPSFSASTPTLTDRSAPELRTTELPTFATPSPMSATRMPNIGDMGLGSRVAPNFPSQRMDSFSSSMPLSENSKSKQFNQRLDYMIGEFFTRQVAKLATSTPESVDRIHKIFTQRVREKLGQQVGKQWAHVTAQPEVDESAKEIDAMYDYFSQLEKMVEKQRMALQQLNEVEAELSLFYQQKGYQERDEEIGRNLVHLGVAYHQECKERVPVIASLDSYLSFIKIFKAKAIADSRDTIKSQKTARQEFDSYASKLGYLEERAIKASTRPPTPTFLSSRSKSAEDTAKYQEKELDQTRCRFQAAKTRYQVLSTQVIDKAGLLEMKRGVDFGAHIERVVDAHDAYARGHGHTVNDPYKRVEEEKRVEEQKVENGVADS</sequence>
<evidence type="ECO:0000256" key="1">
    <source>
        <dbReference type="SAM" id="MobiDB-lite"/>
    </source>
</evidence>
<feature type="compositionally biased region" description="Basic and acidic residues" evidence="1">
    <location>
        <begin position="10"/>
        <end position="22"/>
    </location>
</feature>
<feature type="domain" description="AH" evidence="2">
    <location>
        <begin position="274"/>
        <end position="498"/>
    </location>
</feature>
<feature type="compositionally biased region" description="Low complexity" evidence="1">
    <location>
        <begin position="141"/>
        <end position="155"/>
    </location>
</feature>
<reference evidence="3 4" key="1">
    <citation type="submission" date="2009-08" db="EMBL/GenBank/DDBJ databases">
        <title>The Genome Sequence of Spizellomyces punctatus strain DAOM BR117.</title>
        <authorList>
            <consortium name="The Broad Institute Genome Sequencing Platform"/>
            <person name="Russ C."/>
            <person name="Cuomo C."/>
            <person name="Shea T."/>
            <person name="Young S.K."/>
            <person name="Zeng Q."/>
            <person name="Koehrsen M."/>
            <person name="Haas B."/>
            <person name="Borodovsky M."/>
            <person name="Guigo R."/>
            <person name="Alvarado L."/>
            <person name="Berlin A."/>
            <person name="Bochicchio J."/>
            <person name="Borenstein D."/>
            <person name="Chapman S."/>
            <person name="Chen Z."/>
            <person name="Engels R."/>
            <person name="Freedman E."/>
            <person name="Gellesch M."/>
            <person name="Goldberg J."/>
            <person name="Griggs A."/>
            <person name="Gujja S."/>
            <person name="Heiman D."/>
            <person name="Hepburn T."/>
            <person name="Howarth C."/>
            <person name="Jen D."/>
            <person name="Larson L."/>
            <person name="Lewis B."/>
            <person name="Mehta T."/>
            <person name="Park D."/>
            <person name="Pearson M."/>
            <person name="Roberts A."/>
            <person name="Saif S."/>
            <person name="Shenoy N."/>
            <person name="Sisk P."/>
            <person name="Stolte C."/>
            <person name="Sykes S."/>
            <person name="Thomson T."/>
            <person name="Walk T."/>
            <person name="White J."/>
            <person name="Yandava C."/>
            <person name="Burger G."/>
            <person name="Gray M.W."/>
            <person name="Holland P.W.H."/>
            <person name="King N."/>
            <person name="Lang F.B.F."/>
            <person name="Roger A.J."/>
            <person name="Ruiz-Trillo I."/>
            <person name="Lander E."/>
            <person name="Nusbaum C."/>
        </authorList>
    </citation>
    <scope>NUCLEOTIDE SEQUENCE [LARGE SCALE GENOMIC DNA]</scope>
    <source>
        <strain evidence="3 4">DAOM BR117</strain>
    </source>
</reference>
<dbReference type="SMART" id="SM01015">
    <property type="entry name" value="Arfaptin"/>
    <property type="match status" value="1"/>
</dbReference>
<gene>
    <name evidence="3" type="ORF">SPPG_06380</name>
</gene>
<feature type="region of interest" description="Disordered" evidence="1">
    <location>
        <begin position="487"/>
        <end position="518"/>
    </location>
</feature>
<name>A0A0L0HBY7_SPIPD</name>
<feature type="compositionally biased region" description="Acidic residues" evidence="1">
    <location>
        <begin position="57"/>
        <end position="72"/>
    </location>
</feature>
<evidence type="ECO:0000259" key="2">
    <source>
        <dbReference type="PROSITE" id="PS50870"/>
    </source>
</evidence>
<dbReference type="GO" id="GO:0019904">
    <property type="term" value="F:protein domain specific binding"/>
    <property type="evidence" value="ECO:0007669"/>
    <property type="project" value="InterPro"/>
</dbReference>
<proteinExistence type="predicted"/>
<dbReference type="PROSITE" id="PS50870">
    <property type="entry name" value="AH"/>
    <property type="match status" value="1"/>
</dbReference>
<feature type="region of interest" description="Disordered" evidence="1">
    <location>
        <begin position="1"/>
        <end position="116"/>
    </location>
</feature>
<feature type="compositionally biased region" description="Basic and acidic residues" evidence="1">
    <location>
        <begin position="496"/>
        <end position="511"/>
    </location>
</feature>
<dbReference type="InterPro" id="IPR027267">
    <property type="entry name" value="AH/BAR_dom_sf"/>
</dbReference>